<keyword evidence="1" id="KW-0489">Methyltransferase</keyword>
<evidence type="ECO:0000313" key="5">
    <source>
        <dbReference type="Proteomes" id="UP000177232"/>
    </source>
</evidence>
<evidence type="ECO:0008006" key="6">
    <source>
        <dbReference type="Google" id="ProtNLM"/>
    </source>
</evidence>
<dbReference type="Gene3D" id="3.40.50.150">
    <property type="entry name" value="Vaccinia Virus protein VP39"/>
    <property type="match status" value="1"/>
</dbReference>
<dbReference type="AlphaFoldDB" id="A0A1F6DTZ4"/>
<comment type="caution">
    <text evidence="4">The sequence shown here is derived from an EMBL/GenBank/DDBJ whole genome shotgun (WGS) entry which is preliminary data.</text>
</comment>
<organism evidence="4 5">
    <name type="scientific">Candidatus Kaiserbacteria bacterium RIFCSPHIGHO2_02_FULL_55_17</name>
    <dbReference type="NCBI Taxonomy" id="1798496"/>
    <lineage>
        <taxon>Bacteria</taxon>
        <taxon>Candidatus Kaiseribacteriota</taxon>
    </lineage>
</organism>
<evidence type="ECO:0000313" key="4">
    <source>
        <dbReference type="EMBL" id="OGG64502.1"/>
    </source>
</evidence>
<dbReference type="Pfam" id="PF03602">
    <property type="entry name" value="Cons_hypoth95"/>
    <property type="match status" value="1"/>
</dbReference>
<dbReference type="InterPro" id="IPR002052">
    <property type="entry name" value="DNA_methylase_N6_adenine_CS"/>
</dbReference>
<name>A0A1F6DTZ4_9BACT</name>
<evidence type="ECO:0000256" key="1">
    <source>
        <dbReference type="ARBA" id="ARBA00022603"/>
    </source>
</evidence>
<evidence type="ECO:0000256" key="2">
    <source>
        <dbReference type="ARBA" id="ARBA00022679"/>
    </source>
</evidence>
<dbReference type="PROSITE" id="PS00092">
    <property type="entry name" value="N6_MTASE"/>
    <property type="match status" value="1"/>
</dbReference>
<keyword evidence="3" id="KW-0949">S-adenosyl-L-methionine</keyword>
<dbReference type="GO" id="GO:0032259">
    <property type="term" value="P:methylation"/>
    <property type="evidence" value="ECO:0007669"/>
    <property type="project" value="UniProtKB-KW"/>
</dbReference>
<dbReference type="InterPro" id="IPR004556">
    <property type="entry name" value="HemK-like"/>
</dbReference>
<dbReference type="GO" id="GO:0008276">
    <property type="term" value="F:protein methyltransferase activity"/>
    <property type="evidence" value="ECO:0007669"/>
    <property type="project" value="InterPro"/>
</dbReference>
<dbReference type="GO" id="GO:0003676">
    <property type="term" value="F:nucleic acid binding"/>
    <property type="evidence" value="ECO:0007669"/>
    <property type="project" value="InterPro"/>
</dbReference>
<dbReference type="PANTHER" id="PTHR18895">
    <property type="entry name" value="HEMK METHYLTRANSFERASE"/>
    <property type="match status" value="1"/>
</dbReference>
<dbReference type="InterPro" id="IPR029063">
    <property type="entry name" value="SAM-dependent_MTases_sf"/>
</dbReference>
<dbReference type="InterPro" id="IPR050320">
    <property type="entry name" value="N5-glutamine_MTase"/>
</dbReference>
<dbReference type="EMBL" id="MFLJ01000020">
    <property type="protein sequence ID" value="OGG64502.1"/>
    <property type="molecule type" value="Genomic_DNA"/>
</dbReference>
<gene>
    <name evidence="4" type="ORF">A3C94_03330</name>
</gene>
<sequence>MKKDFKRLLEEKYNGKETAEYDADKKRLAKGEPLAYVIGSQPFLGLTIYLDSHPLIPRPETEWWTEQLLANLEVRPPLGGRTSKLQFLDLCAGSGAIGCAALARLQNAHVYFGEINAAHEATIQKNIQANNLDVSRAHICIGDLFEPFTGMPAEGGSASGGKFDIIAANPPYIPDSRELPESVSGYEPALALRAGKDGLDVIRRIATEVPARLTPGGEAWIECDSAAAATAAGLFTARGLSALIRADQYGHPRVIIARSI</sequence>
<dbReference type="CDD" id="cd02440">
    <property type="entry name" value="AdoMet_MTases"/>
    <property type="match status" value="1"/>
</dbReference>
<keyword evidence="2" id="KW-0808">Transferase</keyword>
<protein>
    <recommendedName>
        <fullName evidence="6">Methyltransferase small domain-containing protein</fullName>
    </recommendedName>
</protein>
<proteinExistence type="predicted"/>
<reference evidence="4 5" key="1">
    <citation type="journal article" date="2016" name="Nat. Commun.">
        <title>Thousands of microbial genomes shed light on interconnected biogeochemical processes in an aquifer system.</title>
        <authorList>
            <person name="Anantharaman K."/>
            <person name="Brown C.T."/>
            <person name="Hug L.A."/>
            <person name="Sharon I."/>
            <person name="Castelle C.J."/>
            <person name="Probst A.J."/>
            <person name="Thomas B.C."/>
            <person name="Singh A."/>
            <person name="Wilkins M.J."/>
            <person name="Karaoz U."/>
            <person name="Brodie E.L."/>
            <person name="Williams K.H."/>
            <person name="Hubbard S.S."/>
            <person name="Banfield J.F."/>
        </authorList>
    </citation>
    <scope>NUCLEOTIDE SEQUENCE [LARGE SCALE GENOMIC DNA]</scope>
</reference>
<dbReference type="Gene3D" id="1.10.8.10">
    <property type="entry name" value="DNA helicase RuvA subunit, C-terminal domain"/>
    <property type="match status" value="1"/>
</dbReference>
<dbReference type="Proteomes" id="UP000177232">
    <property type="component" value="Unassembled WGS sequence"/>
</dbReference>
<accession>A0A1F6DTZ4</accession>
<evidence type="ECO:0000256" key="3">
    <source>
        <dbReference type="ARBA" id="ARBA00022691"/>
    </source>
</evidence>
<dbReference type="NCBIfam" id="TIGR00536">
    <property type="entry name" value="hemK_fam"/>
    <property type="match status" value="1"/>
</dbReference>
<dbReference type="PANTHER" id="PTHR18895:SF74">
    <property type="entry name" value="MTRF1L RELEASE FACTOR GLUTAMINE METHYLTRANSFERASE"/>
    <property type="match status" value="1"/>
</dbReference>
<dbReference type="STRING" id="1798496.A3C94_03330"/>
<dbReference type="SUPFAM" id="SSF53335">
    <property type="entry name" value="S-adenosyl-L-methionine-dependent methyltransferases"/>
    <property type="match status" value="1"/>
</dbReference>